<proteinExistence type="predicted"/>
<name>A0AC61Y634_9FLAO</name>
<dbReference type="EMBL" id="CABVMM010000003">
    <property type="protein sequence ID" value="VVU99592.1"/>
    <property type="molecule type" value="Genomic_DNA"/>
</dbReference>
<evidence type="ECO:0000313" key="2">
    <source>
        <dbReference type="Proteomes" id="UP000356253"/>
    </source>
</evidence>
<evidence type="ECO:0000313" key="1">
    <source>
        <dbReference type="EMBL" id="VVU99592.1"/>
    </source>
</evidence>
<protein>
    <submittedName>
        <fullName evidence="1">Uncharacterized protein</fullName>
    </submittedName>
</protein>
<accession>A0AC61Y634</accession>
<dbReference type="Proteomes" id="UP000356253">
    <property type="component" value="Unassembled WGS sequence"/>
</dbReference>
<keyword evidence="2" id="KW-1185">Reference proteome</keyword>
<reference evidence="1" key="1">
    <citation type="submission" date="2019-09" db="EMBL/GenBank/DDBJ databases">
        <authorList>
            <person name="Rodrigo-Torres L."/>
            <person name="Arahal R. D."/>
            <person name="Lucena T."/>
        </authorList>
    </citation>
    <scope>NUCLEOTIDE SEQUENCE</scope>
    <source>
        <strain evidence="1">ISS653</strain>
    </source>
</reference>
<sequence length="68" mass="8083">MNFLTSYYILFFNVIYPKQPTNEHSIPKEKARQTKNHSENHISFKIYSLTGLFPKLKSMIPFLYNLSL</sequence>
<gene>
    <name evidence="1" type="ORF">FVB9532_00847</name>
</gene>
<comment type="caution">
    <text evidence="1">The sequence shown here is derived from an EMBL/GenBank/DDBJ whole genome shotgun (WGS) entry which is preliminary data.</text>
</comment>
<organism evidence="1 2">
    <name type="scientific">Mesonia oceanica</name>
    <dbReference type="NCBI Taxonomy" id="2687242"/>
    <lineage>
        <taxon>Bacteria</taxon>
        <taxon>Pseudomonadati</taxon>
        <taxon>Bacteroidota</taxon>
        <taxon>Flavobacteriia</taxon>
        <taxon>Flavobacteriales</taxon>
        <taxon>Flavobacteriaceae</taxon>
        <taxon>Mesonia</taxon>
    </lineage>
</organism>